<dbReference type="InterPro" id="IPR000535">
    <property type="entry name" value="MSP_dom"/>
</dbReference>
<feature type="domain" description="MSP" evidence="4">
    <location>
        <begin position="147"/>
        <end position="247"/>
    </location>
</feature>
<keyword evidence="1" id="KW-0206">Cytoskeleton</keyword>
<dbReference type="PANTHER" id="PTHR22947">
    <property type="entry name" value="MAJOR SPERM PROTEIN"/>
    <property type="match status" value="1"/>
</dbReference>
<dbReference type="SUPFAM" id="SSF49354">
    <property type="entry name" value="PapD-like"/>
    <property type="match status" value="2"/>
</dbReference>
<evidence type="ECO:0000313" key="6">
    <source>
        <dbReference type="Proteomes" id="UP000024404"/>
    </source>
</evidence>
<name>A0A8R1TYM0_ONCVO</name>
<dbReference type="InterPro" id="IPR013783">
    <property type="entry name" value="Ig-like_fold"/>
</dbReference>
<dbReference type="InterPro" id="IPR008962">
    <property type="entry name" value="PapD-like_sf"/>
</dbReference>
<feature type="compositionally biased region" description="Basic and acidic residues" evidence="2">
    <location>
        <begin position="349"/>
        <end position="365"/>
    </location>
</feature>
<keyword evidence="3" id="KW-0812">Transmembrane</keyword>
<comment type="function">
    <text evidence="1">Central component in molecular interactions underlying sperm crawling. Forms an extensive filament system that extends from sperm villipoda, along the leading edge of the pseudopod.</text>
</comment>
<dbReference type="Proteomes" id="UP000024404">
    <property type="component" value="Unassembled WGS sequence"/>
</dbReference>
<evidence type="ECO:0000313" key="5">
    <source>
        <dbReference type="EnsemblMetazoa" id="OVOC7170.1"/>
    </source>
</evidence>
<feature type="transmembrane region" description="Helical" evidence="3">
    <location>
        <begin position="257"/>
        <end position="280"/>
    </location>
</feature>
<feature type="compositionally biased region" description="Polar residues" evidence="2">
    <location>
        <begin position="70"/>
        <end position="80"/>
    </location>
</feature>
<feature type="region of interest" description="Disordered" evidence="2">
    <location>
        <begin position="286"/>
        <end position="365"/>
    </location>
</feature>
<keyword evidence="3" id="KW-1133">Transmembrane helix</keyword>
<feature type="region of interest" description="Disordered" evidence="2">
    <location>
        <begin position="34"/>
        <end position="122"/>
    </location>
</feature>
<feature type="compositionally biased region" description="Basic and acidic residues" evidence="2">
    <location>
        <begin position="311"/>
        <end position="332"/>
    </location>
</feature>
<proteinExistence type="predicted"/>
<reference evidence="6" key="1">
    <citation type="submission" date="2013-10" db="EMBL/GenBank/DDBJ databases">
        <title>Genome sequencing of Onchocerca volvulus.</title>
        <authorList>
            <person name="Cotton J."/>
            <person name="Tsai J."/>
            <person name="Stanley E."/>
            <person name="Tracey A."/>
            <person name="Holroyd N."/>
            <person name="Lustigman S."/>
            <person name="Berriman M."/>
        </authorList>
    </citation>
    <scope>NUCLEOTIDE SEQUENCE</scope>
</reference>
<sequence length="473" mass="53338">MIMAMMIAILYGLICFVILPLLLFTSSLISCGETQRKPVREEKSSTNRTITDSSRIRKTRAKKSEARTKSVGSTASTKSQKLSESKSKTGKSTKSSEELKSSPVIRSVERLSSRPRRSSRLQRFRKLPTVKVERSIARNLDEKFEDGLKIEPKSLNWNISGGVQRVYLTNPSNERRAIKVKCSDNHLYRVSHVFGFIEPGQMFTIDVVRQNGGSKTDKMVFLWTEAMETDKNASMLFKKLSVYPLLVLPLTVNNHDMLIAVQMLFSFVVVPLVAILATLISCGPSRPKPEPTMINKSQREPAKMPRSNNSKSKEEFIKTSKTEKTRSTESRSDGSLSRSRKRQSSSLKKSLETSKKSEEEREDLKMEPVELHWNINGGVQKVFISNPTSIRRALKVKCSDNNLYRVNPVYSFIEPGQVLAIDIFRQNGGAKVDKMIFLAAMARKDDTNPRSVFQNDLPKPMMVLPLIASPINA</sequence>
<accession>A0A8R1TYM0</accession>
<feature type="compositionally biased region" description="Basic residues" evidence="2">
    <location>
        <begin position="113"/>
        <end position="122"/>
    </location>
</feature>
<keyword evidence="6" id="KW-1185">Reference proteome</keyword>
<keyword evidence="1" id="KW-0963">Cytoplasm</keyword>
<protein>
    <recommendedName>
        <fullName evidence="1">Major sperm protein</fullName>
    </recommendedName>
</protein>
<dbReference type="EnsemblMetazoa" id="OVOC7170.1">
    <property type="protein sequence ID" value="OVOC7170.1"/>
    <property type="gene ID" value="WBGene00243979"/>
</dbReference>
<dbReference type="Pfam" id="PF00635">
    <property type="entry name" value="Motile_Sperm"/>
    <property type="match status" value="2"/>
</dbReference>
<dbReference type="PANTHER" id="PTHR22947:SF12">
    <property type="entry name" value="MAJOR SPERM PROTEIN"/>
    <property type="match status" value="1"/>
</dbReference>
<keyword evidence="3" id="KW-0472">Membrane</keyword>
<dbReference type="OMA" id="DKMVFLW"/>
<organism evidence="5 6">
    <name type="scientific">Onchocerca volvulus</name>
    <dbReference type="NCBI Taxonomy" id="6282"/>
    <lineage>
        <taxon>Eukaryota</taxon>
        <taxon>Metazoa</taxon>
        <taxon>Ecdysozoa</taxon>
        <taxon>Nematoda</taxon>
        <taxon>Chromadorea</taxon>
        <taxon>Rhabditida</taxon>
        <taxon>Spirurina</taxon>
        <taxon>Spiruromorpha</taxon>
        <taxon>Filarioidea</taxon>
        <taxon>Onchocercidae</taxon>
        <taxon>Onchocerca</taxon>
    </lineage>
</organism>
<evidence type="ECO:0000256" key="3">
    <source>
        <dbReference type="SAM" id="Phobius"/>
    </source>
</evidence>
<evidence type="ECO:0000259" key="4">
    <source>
        <dbReference type="PROSITE" id="PS50202"/>
    </source>
</evidence>
<dbReference type="AlphaFoldDB" id="A0A8R1TYM0"/>
<evidence type="ECO:0000256" key="1">
    <source>
        <dbReference type="RuleBase" id="RU003425"/>
    </source>
</evidence>
<dbReference type="EMBL" id="CMVM020000189">
    <property type="status" value="NOT_ANNOTATED_CDS"/>
    <property type="molecule type" value="Genomic_DNA"/>
</dbReference>
<dbReference type="Gene3D" id="2.60.40.10">
    <property type="entry name" value="Immunoglobulins"/>
    <property type="match status" value="2"/>
</dbReference>
<feature type="domain" description="MSP" evidence="4">
    <location>
        <begin position="363"/>
        <end position="473"/>
    </location>
</feature>
<dbReference type="InterPro" id="IPR051774">
    <property type="entry name" value="Sperm-specific_class_P"/>
</dbReference>
<reference evidence="5" key="2">
    <citation type="submission" date="2022-06" db="UniProtKB">
        <authorList>
            <consortium name="EnsemblMetazoa"/>
        </authorList>
    </citation>
    <scope>IDENTIFICATION</scope>
</reference>
<evidence type="ECO:0000256" key="2">
    <source>
        <dbReference type="SAM" id="MobiDB-lite"/>
    </source>
</evidence>
<dbReference type="PROSITE" id="PS50202">
    <property type="entry name" value="MSP"/>
    <property type="match status" value="2"/>
</dbReference>
<feature type="compositionally biased region" description="Basic and acidic residues" evidence="2">
    <location>
        <begin position="34"/>
        <end position="45"/>
    </location>
</feature>